<dbReference type="KEGG" id="cja:CJA_1367"/>
<dbReference type="Pfam" id="PF00535">
    <property type="entry name" value="Glycos_transf_2"/>
    <property type="match status" value="1"/>
</dbReference>
<dbReference type="Gene3D" id="3.90.550.10">
    <property type="entry name" value="Spore Coat Polysaccharide Biosynthesis Protein SpsA, Chain A"/>
    <property type="match status" value="1"/>
</dbReference>
<dbReference type="CAZy" id="GT2">
    <property type="family name" value="Glycosyltransferase Family 2"/>
</dbReference>
<dbReference type="AlphaFoldDB" id="B3PD03"/>
<dbReference type="EC" id="2.4.1.-" evidence="2"/>
<dbReference type="InterPro" id="IPR050834">
    <property type="entry name" value="Glycosyltransf_2"/>
</dbReference>
<organism evidence="2 3">
    <name type="scientific">Cellvibrio japonicus (strain Ueda107)</name>
    <name type="common">Pseudomonas fluorescens subsp. cellulosa</name>
    <dbReference type="NCBI Taxonomy" id="498211"/>
    <lineage>
        <taxon>Bacteria</taxon>
        <taxon>Pseudomonadati</taxon>
        <taxon>Pseudomonadota</taxon>
        <taxon>Gammaproteobacteria</taxon>
        <taxon>Cellvibrionales</taxon>
        <taxon>Cellvibrionaceae</taxon>
        <taxon>Cellvibrio</taxon>
    </lineage>
</organism>
<dbReference type="STRING" id="498211.CJA_1367"/>
<dbReference type="InterPro" id="IPR029044">
    <property type="entry name" value="Nucleotide-diphossugar_trans"/>
</dbReference>
<dbReference type="PANTHER" id="PTHR43685:SF3">
    <property type="entry name" value="SLR2126 PROTEIN"/>
    <property type="match status" value="1"/>
</dbReference>
<evidence type="ECO:0000259" key="1">
    <source>
        <dbReference type="Pfam" id="PF00535"/>
    </source>
</evidence>
<dbReference type="eggNOG" id="COG1215">
    <property type="taxonomic scope" value="Bacteria"/>
</dbReference>
<dbReference type="EMBL" id="CP000934">
    <property type="protein sequence ID" value="ACE83767.1"/>
    <property type="molecule type" value="Genomic_DNA"/>
</dbReference>
<dbReference type="CDD" id="cd06420">
    <property type="entry name" value="GT2_Chondriotin_Pol_N"/>
    <property type="match status" value="1"/>
</dbReference>
<dbReference type="Proteomes" id="UP000001036">
    <property type="component" value="Chromosome"/>
</dbReference>
<sequence length="298" mass="34111">MSKCRASLRPNKRIFTSGYPMKPQHIGVVITTYNQPKWLRKVLFGYEAQRDHHFTVIVADDGSGQPTREVIEFFQARGILRLQHIWHEDKGFQKCQILNKAIAQTECDYLIFTDGDCIPEPDFVEIHRNLARPRQFLSGGYIKLTTPVSEAISEADIASGVIFDTRWLKQAGQPASHKLWKLIKNKLIKAVLNAVTPTKATWNGMNSSTWTADIKACNGFNEDMQYGGLDRELGERLQNYGLKGKQVRYSVNCLHLDHPRAYDNPETWKKNYAIRNEVKRTGRYWATNGIVKQSITTP</sequence>
<keyword evidence="2" id="KW-0808">Transferase</keyword>
<gene>
    <name evidence="2" type="primary">gt2F</name>
    <name evidence="2" type="ordered locus">CJA_1367</name>
</gene>
<dbReference type="GO" id="GO:0016757">
    <property type="term" value="F:glycosyltransferase activity"/>
    <property type="evidence" value="ECO:0007669"/>
    <property type="project" value="UniProtKB-KW"/>
</dbReference>
<name>B3PD03_CELJU</name>
<keyword evidence="2" id="KW-0328">Glycosyltransferase</keyword>
<proteinExistence type="predicted"/>
<dbReference type="PANTHER" id="PTHR43685">
    <property type="entry name" value="GLYCOSYLTRANSFERASE"/>
    <property type="match status" value="1"/>
</dbReference>
<evidence type="ECO:0000313" key="2">
    <source>
        <dbReference type="EMBL" id="ACE83767.1"/>
    </source>
</evidence>
<reference evidence="2 3" key="1">
    <citation type="journal article" date="2008" name="J. Bacteriol.">
        <title>Insights into plant cell wall degradation from the genome sequence of the soil bacterium Cellvibrio japonicus.</title>
        <authorList>
            <person name="Deboy R.T."/>
            <person name="Mongodin E.F."/>
            <person name="Fouts D.E."/>
            <person name="Tailford L.E."/>
            <person name="Khouri H."/>
            <person name="Emerson J.B."/>
            <person name="Mohamoud Y."/>
            <person name="Watkins K."/>
            <person name="Henrissat B."/>
            <person name="Gilbert H.J."/>
            <person name="Nelson K.E."/>
        </authorList>
    </citation>
    <scope>NUCLEOTIDE SEQUENCE [LARGE SCALE GENOMIC DNA]</scope>
    <source>
        <strain evidence="2 3">Ueda107</strain>
    </source>
</reference>
<dbReference type="SUPFAM" id="SSF53448">
    <property type="entry name" value="Nucleotide-diphospho-sugar transferases"/>
    <property type="match status" value="1"/>
</dbReference>
<dbReference type="InterPro" id="IPR001173">
    <property type="entry name" value="Glyco_trans_2-like"/>
</dbReference>
<keyword evidence="3" id="KW-1185">Reference proteome</keyword>
<dbReference type="HOGENOM" id="CLU_025996_24_0_6"/>
<feature type="domain" description="Glycosyltransferase 2-like" evidence="1">
    <location>
        <begin position="28"/>
        <end position="125"/>
    </location>
</feature>
<accession>B3PD03</accession>
<protein>
    <submittedName>
        <fullName evidence="2">Glycosyl transferase, putative, gt2F</fullName>
        <ecNumber evidence="2">2.4.1.-</ecNumber>
    </submittedName>
</protein>
<evidence type="ECO:0000313" key="3">
    <source>
        <dbReference type="Proteomes" id="UP000001036"/>
    </source>
</evidence>